<sequence length="62" mass="6639">MINQDALVDLVAQLAAAGRDDPTIAAQLELAPHEIRAIRRRNDIPAGETRWLGKPPAGEPAS</sequence>
<name>A0A5S4F4A7_9ACTN</name>
<evidence type="ECO:0008006" key="4">
    <source>
        <dbReference type="Google" id="ProtNLM"/>
    </source>
</evidence>
<proteinExistence type="predicted"/>
<protein>
    <recommendedName>
        <fullName evidence="4">Helix-turn-helix domain-containing protein</fullName>
    </recommendedName>
</protein>
<comment type="caution">
    <text evidence="2">The sequence shown here is derived from an EMBL/GenBank/DDBJ whole genome shotgun (WGS) entry which is preliminary data.</text>
</comment>
<accession>A0A5S4F4A7</accession>
<dbReference type="Proteomes" id="UP000309128">
    <property type="component" value="Unassembled WGS sequence"/>
</dbReference>
<evidence type="ECO:0000256" key="1">
    <source>
        <dbReference type="SAM" id="MobiDB-lite"/>
    </source>
</evidence>
<organism evidence="2 3">
    <name type="scientific">Nonomuraea turkmeniaca</name>
    <dbReference type="NCBI Taxonomy" id="103838"/>
    <lineage>
        <taxon>Bacteria</taxon>
        <taxon>Bacillati</taxon>
        <taxon>Actinomycetota</taxon>
        <taxon>Actinomycetes</taxon>
        <taxon>Streptosporangiales</taxon>
        <taxon>Streptosporangiaceae</taxon>
        <taxon>Nonomuraea</taxon>
    </lineage>
</organism>
<evidence type="ECO:0000313" key="3">
    <source>
        <dbReference type="Proteomes" id="UP000309128"/>
    </source>
</evidence>
<keyword evidence="3" id="KW-1185">Reference proteome</keyword>
<feature type="region of interest" description="Disordered" evidence="1">
    <location>
        <begin position="42"/>
        <end position="62"/>
    </location>
</feature>
<dbReference type="RefSeq" id="WP_138671370.1">
    <property type="nucleotide sequence ID" value="NZ_VCKY01000170.1"/>
</dbReference>
<dbReference type="AlphaFoldDB" id="A0A5S4F4A7"/>
<reference evidence="2 3" key="1">
    <citation type="submission" date="2019-05" db="EMBL/GenBank/DDBJ databases">
        <title>Draft genome sequence of Nonomuraea turkmeniaca DSM 43926.</title>
        <authorList>
            <person name="Saricaoglu S."/>
            <person name="Isik K."/>
        </authorList>
    </citation>
    <scope>NUCLEOTIDE SEQUENCE [LARGE SCALE GENOMIC DNA]</scope>
    <source>
        <strain evidence="2 3">DSM 43926</strain>
    </source>
</reference>
<dbReference type="EMBL" id="VCKY01000170">
    <property type="protein sequence ID" value="TMR10993.1"/>
    <property type="molecule type" value="Genomic_DNA"/>
</dbReference>
<gene>
    <name evidence="2" type="ORF">ETD86_37390</name>
</gene>
<evidence type="ECO:0000313" key="2">
    <source>
        <dbReference type="EMBL" id="TMR10993.1"/>
    </source>
</evidence>